<reference evidence="2 3" key="1">
    <citation type="journal article" date="2017" name="Curr. Biol.">
        <title>Genome architecture and evolution of a unichromosomal asexual nematode.</title>
        <authorList>
            <person name="Fradin H."/>
            <person name="Zegar C."/>
            <person name="Gutwein M."/>
            <person name="Lucas J."/>
            <person name="Kovtun M."/>
            <person name="Corcoran D."/>
            <person name="Baugh L.R."/>
            <person name="Kiontke K."/>
            <person name="Gunsalus K."/>
            <person name="Fitch D.H."/>
            <person name="Piano F."/>
        </authorList>
    </citation>
    <scope>NUCLEOTIDE SEQUENCE [LARGE SCALE GENOMIC DNA]</scope>
    <source>
        <strain evidence="2">PF1309</strain>
    </source>
</reference>
<dbReference type="AlphaFoldDB" id="A0A2A2K058"/>
<sequence>MMLQRLGGGDAVVHPDMHLGDVLEQLEDDRHQCEQRAGGEEGEAAAIARPKALPEGHGSSPWCVNVRMSPGWQSSTVQIASSVEKRIALALPVLRMERLARVMSTRSLSSIVAHRRAPFEHLRQDERDQHREPAGEARLPVGIVDVQHIGRHAREAIAKVGELDHQQHPPDRPHPRGIGAREGIVLLDRAQDRPQRLEQPLDRHADGDADQHRQL</sequence>
<comment type="caution">
    <text evidence="2">The sequence shown here is derived from an EMBL/GenBank/DDBJ whole genome shotgun (WGS) entry which is preliminary data.</text>
</comment>
<accession>A0A2A2K058</accession>
<dbReference type="EMBL" id="LIAE01009953">
    <property type="protein sequence ID" value="PAV67321.1"/>
    <property type="molecule type" value="Genomic_DNA"/>
</dbReference>
<feature type="compositionally biased region" description="Basic and acidic residues" evidence="1">
    <location>
        <begin position="189"/>
        <end position="215"/>
    </location>
</feature>
<dbReference type="Proteomes" id="UP000218231">
    <property type="component" value="Unassembled WGS sequence"/>
</dbReference>
<name>A0A2A2K058_9BILA</name>
<keyword evidence="3" id="KW-1185">Reference proteome</keyword>
<protein>
    <submittedName>
        <fullName evidence="2">Uncharacterized protein</fullName>
    </submittedName>
</protein>
<feature type="compositionally biased region" description="Basic and acidic residues" evidence="1">
    <location>
        <begin position="161"/>
        <end position="174"/>
    </location>
</feature>
<proteinExistence type="predicted"/>
<feature type="region of interest" description="Disordered" evidence="1">
    <location>
        <begin position="161"/>
        <end position="215"/>
    </location>
</feature>
<gene>
    <name evidence="2" type="ORF">WR25_20366</name>
</gene>
<evidence type="ECO:0000256" key="1">
    <source>
        <dbReference type="SAM" id="MobiDB-lite"/>
    </source>
</evidence>
<evidence type="ECO:0000313" key="2">
    <source>
        <dbReference type="EMBL" id="PAV67321.1"/>
    </source>
</evidence>
<evidence type="ECO:0000313" key="3">
    <source>
        <dbReference type="Proteomes" id="UP000218231"/>
    </source>
</evidence>
<organism evidence="2 3">
    <name type="scientific">Diploscapter pachys</name>
    <dbReference type="NCBI Taxonomy" id="2018661"/>
    <lineage>
        <taxon>Eukaryota</taxon>
        <taxon>Metazoa</taxon>
        <taxon>Ecdysozoa</taxon>
        <taxon>Nematoda</taxon>
        <taxon>Chromadorea</taxon>
        <taxon>Rhabditida</taxon>
        <taxon>Rhabditina</taxon>
        <taxon>Rhabditomorpha</taxon>
        <taxon>Rhabditoidea</taxon>
        <taxon>Rhabditidae</taxon>
        <taxon>Diploscapter</taxon>
    </lineage>
</organism>